<dbReference type="EMBL" id="JAHRIQ010108317">
    <property type="protein sequence ID" value="MEQ2256916.1"/>
    <property type="molecule type" value="Genomic_DNA"/>
</dbReference>
<dbReference type="Proteomes" id="UP001482620">
    <property type="component" value="Unassembled WGS sequence"/>
</dbReference>
<dbReference type="InterPro" id="IPR013783">
    <property type="entry name" value="Ig-like_fold"/>
</dbReference>
<dbReference type="Gene3D" id="2.60.40.10">
    <property type="entry name" value="Immunoglobulins"/>
    <property type="match status" value="2"/>
</dbReference>
<protein>
    <recommendedName>
        <fullName evidence="5">Ig-like domain-containing protein</fullName>
    </recommendedName>
</protein>
<feature type="domain" description="Ig-like" evidence="5">
    <location>
        <begin position="23"/>
        <end position="105"/>
    </location>
</feature>
<dbReference type="InterPro" id="IPR007110">
    <property type="entry name" value="Ig-like_dom"/>
</dbReference>
<keyword evidence="7" id="KW-1185">Reference proteome</keyword>
<evidence type="ECO:0000313" key="6">
    <source>
        <dbReference type="EMBL" id="MEQ2256916.1"/>
    </source>
</evidence>
<dbReference type="Pfam" id="PF07686">
    <property type="entry name" value="V-set"/>
    <property type="match status" value="1"/>
</dbReference>
<keyword evidence="2" id="KW-0391">Immunity</keyword>
<dbReference type="SUPFAM" id="SSF48726">
    <property type="entry name" value="Immunoglobulin"/>
    <property type="match status" value="1"/>
</dbReference>
<dbReference type="SMART" id="SM00409">
    <property type="entry name" value="IG"/>
    <property type="match status" value="1"/>
</dbReference>
<dbReference type="PROSITE" id="PS50835">
    <property type="entry name" value="IG_LIKE"/>
    <property type="match status" value="1"/>
</dbReference>
<evidence type="ECO:0000259" key="5">
    <source>
        <dbReference type="PROSITE" id="PS50835"/>
    </source>
</evidence>
<dbReference type="CDD" id="cd00099">
    <property type="entry name" value="IgV"/>
    <property type="match status" value="1"/>
</dbReference>
<evidence type="ECO:0000256" key="1">
    <source>
        <dbReference type="ARBA" id="ARBA00022729"/>
    </source>
</evidence>
<keyword evidence="1 4" id="KW-0732">Signal</keyword>
<feature type="chain" id="PRO_5045217808" description="Ig-like domain-containing protein" evidence="4">
    <location>
        <begin position="17"/>
        <end position="287"/>
    </location>
</feature>
<dbReference type="PANTHER" id="PTHR23268">
    <property type="entry name" value="T-CELL RECEPTOR BETA CHAIN"/>
    <property type="match status" value="1"/>
</dbReference>
<gene>
    <name evidence="6" type="ORF">ILYODFUR_028969</name>
</gene>
<keyword evidence="3" id="KW-0812">Transmembrane</keyword>
<dbReference type="InterPro" id="IPR013106">
    <property type="entry name" value="Ig_V-set"/>
</dbReference>
<organism evidence="6 7">
    <name type="scientific">Ilyodon furcidens</name>
    <name type="common">goldbreast splitfin</name>
    <dbReference type="NCBI Taxonomy" id="33524"/>
    <lineage>
        <taxon>Eukaryota</taxon>
        <taxon>Metazoa</taxon>
        <taxon>Chordata</taxon>
        <taxon>Craniata</taxon>
        <taxon>Vertebrata</taxon>
        <taxon>Euteleostomi</taxon>
        <taxon>Actinopterygii</taxon>
        <taxon>Neopterygii</taxon>
        <taxon>Teleostei</taxon>
        <taxon>Neoteleostei</taxon>
        <taxon>Acanthomorphata</taxon>
        <taxon>Ovalentaria</taxon>
        <taxon>Atherinomorphae</taxon>
        <taxon>Cyprinodontiformes</taxon>
        <taxon>Goodeidae</taxon>
        <taxon>Ilyodon</taxon>
    </lineage>
</organism>
<dbReference type="SMART" id="SM00406">
    <property type="entry name" value="IGv"/>
    <property type="match status" value="1"/>
</dbReference>
<evidence type="ECO:0000256" key="3">
    <source>
        <dbReference type="SAM" id="Phobius"/>
    </source>
</evidence>
<name>A0ABV0VI98_9TELE</name>
<evidence type="ECO:0000256" key="4">
    <source>
        <dbReference type="SAM" id="SignalP"/>
    </source>
</evidence>
<sequence>MTLLWLTLLLFQQGHTLVPVVTVQPGQSVTLTCAFSKRYQSNMWYYWYKQSAGETLDLIAMQQKMIIPKYGPHFSASRFSVIHTGDSSNLTIFSAVQKDEGMYHCAEMDTLKSTWSGTYLSIKGNSKSTSTYTVVHQSTVSQTLQCSLLSDSENTTCSGDPSVFWFRARSDKSFPDVIYTEGEKAENYKTNEVHVLVVTMVTIICMVISVIGIGNIVFICFRTQRSACERLKESSSSQRRCNFSQKNDTKDGSDLKFAALHFSEGRTSKEKRELMTECVYSPVKGLF</sequence>
<keyword evidence="3" id="KW-0472">Membrane</keyword>
<accession>A0ABV0VI98</accession>
<keyword evidence="3" id="KW-1133">Transmembrane helix</keyword>
<dbReference type="InterPro" id="IPR003599">
    <property type="entry name" value="Ig_sub"/>
</dbReference>
<evidence type="ECO:0000313" key="7">
    <source>
        <dbReference type="Proteomes" id="UP001482620"/>
    </source>
</evidence>
<feature type="transmembrane region" description="Helical" evidence="3">
    <location>
        <begin position="195"/>
        <end position="221"/>
    </location>
</feature>
<dbReference type="InterPro" id="IPR050413">
    <property type="entry name" value="TCR_beta_variable"/>
</dbReference>
<proteinExistence type="predicted"/>
<feature type="signal peptide" evidence="4">
    <location>
        <begin position="1"/>
        <end position="16"/>
    </location>
</feature>
<reference evidence="6 7" key="1">
    <citation type="submission" date="2021-06" db="EMBL/GenBank/DDBJ databases">
        <authorList>
            <person name="Palmer J.M."/>
        </authorList>
    </citation>
    <scope>NUCLEOTIDE SEQUENCE [LARGE SCALE GENOMIC DNA]</scope>
    <source>
        <strain evidence="7">if_2019</strain>
        <tissue evidence="6">Muscle</tissue>
    </source>
</reference>
<evidence type="ECO:0000256" key="2">
    <source>
        <dbReference type="ARBA" id="ARBA00022859"/>
    </source>
</evidence>
<dbReference type="InterPro" id="IPR036179">
    <property type="entry name" value="Ig-like_dom_sf"/>
</dbReference>
<comment type="caution">
    <text evidence="6">The sequence shown here is derived from an EMBL/GenBank/DDBJ whole genome shotgun (WGS) entry which is preliminary data.</text>
</comment>